<evidence type="ECO:0000313" key="1">
    <source>
        <dbReference type="EMBL" id="MDD1783698.1"/>
    </source>
</evidence>
<dbReference type="Proteomes" id="UP001149821">
    <property type="component" value="Unassembled WGS sequence"/>
</dbReference>
<proteinExistence type="predicted"/>
<name>A0ABT5QRT5_9GAMM</name>
<dbReference type="EMBL" id="JAJUBB010000022">
    <property type="protein sequence ID" value="MDD1783698.1"/>
    <property type="molecule type" value="Genomic_DNA"/>
</dbReference>
<sequence>MSKYNESDIHYHGETNGVHSWSLSMGQPYYWHPDWLHIAEDITGHVPVEEGKLHVEHGQEATKDHAVQAILKHINEWVHKSHHKR</sequence>
<reference evidence="1" key="1">
    <citation type="submission" date="2021-12" db="EMBL/GenBank/DDBJ databases">
        <title>Enterovibrio ZSDZ35 sp. nov. and Enterovibrio ZSDZ42 sp. nov., isolated from coastal seawater in Qingdao.</title>
        <authorList>
            <person name="Zhang P."/>
        </authorList>
    </citation>
    <scope>NUCLEOTIDE SEQUENCE</scope>
    <source>
        <strain evidence="1">ZSDZ35</strain>
    </source>
</reference>
<organism evidence="1 2">
    <name type="scientific">Enterovibrio qingdaonensis</name>
    <dbReference type="NCBI Taxonomy" id="2899818"/>
    <lineage>
        <taxon>Bacteria</taxon>
        <taxon>Pseudomonadati</taxon>
        <taxon>Pseudomonadota</taxon>
        <taxon>Gammaproteobacteria</taxon>
        <taxon>Vibrionales</taxon>
        <taxon>Vibrionaceae</taxon>
        <taxon>Enterovibrio</taxon>
    </lineage>
</organism>
<evidence type="ECO:0000313" key="2">
    <source>
        <dbReference type="Proteomes" id="UP001149821"/>
    </source>
</evidence>
<protein>
    <submittedName>
        <fullName evidence="1">Uncharacterized protein</fullName>
    </submittedName>
</protein>
<gene>
    <name evidence="1" type="ORF">LRP49_21200</name>
</gene>
<dbReference type="RefSeq" id="WP_274144749.1">
    <property type="nucleotide sequence ID" value="NZ_JAJUBB010000022.1"/>
</dbReference>
<accession>A0ABT5QRT5</accession>
<comment type="caution">
    <text evidence="1">The sequence shown here is derived from an EMBL/GenBank/DDBJ whole genome shotgun (WGS) entry which is preliminary data.</text>
</comment>
<keyword evidence="2" id="KW-1185">Reference proteome</keyword>